<evidence type="ECO:0000313" key="2">
    <source>
        <dbReference type="Proteomes" id="UP000075476"/>
    </source>
</evidence>
<dbReference type="EMBL" id="LOMO01000001">
    <property type="protein sequence ID" value="KXY51303.1"/>
    <property type="molecule type" value="Genomic_DNA"/>
</dbReference>
<proteinExistence type="predicted"/>
<dbReference type="AlphaFoldDB" id="A0A9X0SQK2"/>
<accession>A0A9X0SQK2</accession>
<dbReference type="Proteomes" id="UP000075476">
    <property type="component" value="Unassembled WGS sequence"/>
</dbReference>
<sequence length="437" mass="49841">MIFEAKKNDIRKAFGMIEKMLTSKESKDDEYGTFTMIAEKEKVVFVGDSEDFPVMTFVSNANVITAGEITVSLEEITSVFKASFKKNVLLTLESEEEFLKIDDGFYEPQRIQRVNEYEKSGFPISSNKLFSINKEVLHNSIYECAVAVKKTYLKGTSYLQVNVDKSIEFCATSLHQVIQKTVSANIDNKSLFYIEKEVVARMIRLLKEDKSKELECFLSDNEIHISTTMMQFKVPIEIAIAFPRVKEILTLITSKDIYPMCKKDVMSRMGDIDAYYKEKGIKDTKDTHLLITLNEPFEIVPDAPKEEDEFCEGLIPKVRTIFLGESMINESEKSVEDEQHIDVDSETPSKMQLTEGKVNALLPGNIGIYHPEEVVFVSNCTILKYGLFKSIVKGIKEEDLSIYNTDSIGCVKEPLIIEYQNEQNGHYQSLIMPVVKR</sequence>
<reference evidence="1 2" key="1">
    <citation type="submission" date="2015-12" db="EMBL/GenBank/DDBJ databases">
        <title>Bacillus cereus Group isolate.</title>
        <authorList>
            <person name="Kovac J."/>
        </authorList>
    </citation>
    <scope>NUCLEOTIDE SEQUENCE [LARGE SCALE GENOMIC DNA]</scope>
    <source>
        <strain evidence="1 2">FSL K6-0073</strain>
    </source>
</reference>
<evidence type="ECO:0008006" key="3">
    <source>
        <dbReference type="Google" id="ProtNLM"/>
    </source>
</evidence>
<protein>
    <recommendedName>
        <fullName evidence="3">DNA polymerase III subunit beta</fullName>
    </recommendedName>
</protein>
<organism evidence="1 2">
    <name type="scientific">Bacillus cereus</name>
    <dbReference type="NCBI Taxonomy" id="1396"/>
    <lineage>
        <taxon>Bacteria</taxon>
        <taxon>Bacillati</taxon>
        <taxon>Bacillota</taxon>
        <taxon>Bacilli</taxon>
        <taxon>Bacillales</taxon>
        <taxon>Bacillaceae</taxon>
        <taxon>Bacillus</taxon>
        <taxon>Bacillus cereus group</taxon>
    </lineage>
</organism>
<dbReference type="Gene3D" id="3.10.150.10">
    <property type="entry name" value="DNA Polymerase III, subunit A, domain 2"/>
    <property type="match status" value="1"/>
</dbReference>
<dbReference type="RefSeq" id="WP_061662638.1">
    <property type="nucleotide sequence ID" value="NZ_LOMO01000001.1"/>
</dbReference>
<evidence type="ECO:0000313" key="1">
    <source>
        <dbReference type="EMBL" id="KXY51303.1"/>
    </source>
</evidence>
<gene>
    <name evidence="1" type="ORF">AT268_33000</name>
</gene>
<comment type="caution">
    <text evidence="1">The sequence shown here is derived from an EMBL/GenBank/DDBJ whole genome shotgun (WGS) entry which is preliminary data.</text>
</comment>
<name>A0A9X0SQK2_BACCE</name>